<evidence type="ECO:0000256" key="3">
    <source>
        <dbReference type="ARBA" id="ARBA00022741"/>
    </source>
</evidence>
<dbReference type="PANTHER" id="PTHR43335:SF4">
    <property type="entry name" value="ABC TRANSPORTER, ATP-BINDING PROTEIN"/>
    <property type="match status" value="1"/>
</dbReference>
<dbReference type="EMBL" id="FOQG01000002">
    <property type="protein sequence ID" value="SFH75985.1"/>
    <property type="molecule type" value="Genomic_DNA"/>
</dbReference>
<evidence type="ECO:0000259" key="5">
    <source>
        <dbReference type="PROSITE" id="PS50893"/>
    </source>
</evidence>
<keyword evidence="3" id="KW-0547">Nucleotide-binding</keyword>
<sequence>MSALSPMWQEASQRQAPAMITVESLSKSYRGFTAVDDVSFTAHAGRVTGFLGPNGAGKSTSMRIVVGLTPASSGTATVLGRRFADLPDPGREVGVLLDASAQHAGRTGREILTIAQQTMGLARSRVDDMLDLVSLSSTEAERRVRNYSLGMRQRLGIATALIGDPEVLILDEPANGLDPAGIRWMRDLLRGYADAGGTVLLSSHLLHEIEVIADDLVVIGHGRIVAHGTKAELLAAAGTVVRSADVAGLTTALEAAGLSPTAYDGGALRTDADPSLVGTIALAAGVALTELRSADGAGLEEMFLELTSDTQREGAAA</sequence>
<organism evidence="6 7">
    <name type="scientific">Nocardioides psychrotolerans</name>
    <dbReference type="NCBI Taxonomy" id="1005945"/>
    <lineage>
        <taxon>Bacteria</taxon>
        <taxon>Bacillati</taxon>
        <taxon>Actinomycetota</taxon>
        <taxon>Actinomycetes</taxon>
        <taxon>Propionibacteriales</taxon>
        <taxon>Nocardioidaceae</taxon>
        <taxon>Nocardioides</taxon>
    </lineage>
</organism>
<dbReference type="GO" id="GO:0005524">
    <property type="term" value="F:ATP binding"/>
    <property type="evidence" value="ECO:0007669"/>
    <property type="project" value="UniProtKB-KW"/>
</dbReference>
<dbReference type="InterPro" id="IPR003593">
    <property type="entry name" value="AAA+_ATPase"/>
</dbReference>
<keyword evidence="4 6" id="KW-0067">ATP-binding</keyword>
<feature type="domain" description="ABC transporter" evidence="5">
    <location>
        <begin position="20"/>
        <end position="246"/>
    </location>
</feature>
<dbReference type="PROSITE" id="PS50893">
    <property type="entry name" value="ABC_TRANSPORTER_2"/>
    <property type="match status" value="1"/>
</dbReference>
<keyword evidence="7" id="KW-1185">Reference proteome</keyword>
<evidence type="ECO:0000256" key="2">
    <source>
        <dbReference type="ARBA" id="ARBA00022448"/>
    </source>
</evidence>
<dbReference type="GO" id="GO:0016887">
    <property type="term" value="F:ATP hydrolysis activity"/>
    <property type="evidence" value="ECO:0007669"/>
    <property type="project" value="InterPro"/>
</dbReference>
<reference evidence="6 7" key="1">
    <citation type="submission" date="2016-10" db="EMBL/GenBank/DDBJ databases">
        <authorList>
            <person name="de Groot N.N."/>
        </authorList>
    </citation>
    <scope>NUCLEOTIDE SEQUENCE [LARGE SCALE GENOMIC DNA]</scope>
    <source>
        <strain evidence="6 7">CGMCC 1.11156</strain>
    </source>
</reference>
<evidence type="ECO:0000313" key="7">
    <source>
        <dbReference type="Proteomes" id="UP000198649"/>
    </source>
</evidence>
<dbReference type="PROSITE" id="PS00211">
    <property type="entry name" value="ABC_TRANSPORTER_1"/>
    <property type="match status" value="1"/>
</dbReference>
<dbReference type="InterPro" id="IPR017871">
    <property type="entry name" value="ABC_transporter-like_CS"/>
</dbReference>
<name>A0A1I3CN83_9ACTN</name>
<dbReference type="InterPro" id="IPR003439">
    <property type="entry name" value="ABC_transporter-like_ATP-bd"/>
</dbReference>
<dbReference type="STRING" id="1005945.SAMN05216561_102143"/>
<evidence type="ECO:0000256" key="4">
    <source>
        <dbReference type="ARBA" id="ARBA00022840"/>
    </source>
</evidence>
<dbReference type="SMART" id="SM00382">
    <property type="entry name" value="AAA"/>
    <property type="match status" value="1"/>
</dbReference>
<proteinExistence type="inferred from homology"/>
<dbReference type="SUPFAM" id="SSF52540">
    <property type="entry name" value="P-loop containing nucleoside triphosphate hydrolases"/>
    <property type="match status" value="1"/>
</dbReference>
<dbReference type="AlphaFoldDB" id="A0A1I3CN83"/>
<comment type="similarity">
    <text evidence="1">Belongs to the ABC transporter superfamily.</text>
</comment>
<dbReference type="Proteomes" id="UP000198649">
    <property type="component" value="Unassembled WGS sequence"/>
</dbReference>
<evidence type="ECO:0000256" key="1">
    <source>
        <dbReference type="ARBA" id="ARBA00005417"/>
    </source>
</evidence>
<accession>A0A1I3CN83</accession>
<protein>
    <submittedName>
        <fullName evidence="6">ABC-2 type transport system ATP-binding protein</fullName>
    </submittedName>
</protein>
<dbReference type="PANTHER" id="PTHR43335">
    <property type="entry name" value="ABC TRANSPORTER, ATP-BINDING PROTEIN"/>
    <property type="match status" value="1"/>
</dbReference>
<dbReference type="Gene3D" id="3.40.50.300">
    <property type="entry name" value="P-loop containing nucleotide triphosphate hydrolases"/>
    <property type="match status" value="1"/>
</dbReference>
<keyword evidence="2" id="KW-0813">Transport</keyword>
<evidence type="ECO:0000313" key="6">
    <source>
        <dbReference type="EMBL" id="SFH75985.1"/>
    </source>
</evidence>
<dbReference type="InterPro" id="IPR027417">
    <property type="entry name" value="P-loop_NTPase"/>
</dbReference>
<dbReference type="Pfam" id="PF00005">
    <property type="entry name" value="ABC_tran"/>
    <property type="match status" value="1"/>
</dbReference>
<gene>
    <name evidence="6" type="ORF">SAMN05216561_102143</name>
</gene>